<organism evidence="1 2">
    <name type="scientific">Actinoplanes philippinensis</name>
    <dbReference type="NCBI Taxonomy" id="35752"/>
    <lineage>
        <taxon>Bacteria</taxon>
        <taxon>Bacillati</taxon>
        <taxon>Actinomycetota</taxon>
        <taxon>Actinomycetes</taxon>
        <taxon>Micromonosporales</taxon>
        <taxon>Micromonosporaceae</taxon>
        <taxon>Actinoplanes</taxon>
    </lineage>
</organism>
<reference evidence="1 2" key="1">
    <citation type="submission" date="2016-10" db="EMBL/GenBank/DDBJ databases">
        <authorList>
            <person name="de Groot N.N."/>
        </authorList>
    </citation>
    <scope>NUCLEOTIDE SEQUENCE [LARGE SCALE GENOMIC DNA]</scope>
    <source>
        <strain evidence="1 2">DSM 43019</strain>
    </source>
</reference>
<keyword evidence="2" id="KW-1185">Reference proteome</keyword>
<sequence>MLSTMAGGVATCVRDGRLWRVELNGRRLLVAHSVGLLHLAVLLANPNVDIPAIDLVSGAAALPRPARAGQPVLDRTAIQQYRQRLSRLRDEIDDLEAGGAPDRAARARAERDWLIREMTAGVGLGGRARDFTDEAERARLAAGRAIRRAIARIHDLDPVVGDHLRHRIHTGMRCCYFPAANPGRPGPAH</sequence>
<dbReference type="STRING" id="35752.SAMN05421541_109287"/>
<dbReference type="AlphaFoldDB" id="A0A1I2I966"/>
<proteinExistence type="predicted"/>
<dbReference type="EMBL" id="FONV01000009">
    <property type="protein sequence ID" value="SFF37101.1"/>
    <property type="molecule type" value="Genomic_DNA"/>
</dbReference>
<dbReference type="OrthoDB" id="3502641at2"/>
<gene>
    <name evidence="1" type="ORF">SAMN05421541_109287</name>
</gene>
<evidence type="ECO:0000313" key="2">
    <source>
        <dbReference type="Proteomes" id="UP000199645"/>
    </source>
</evidence>
<name>A0A1I2I966_9ACTN</name>
<dbReference type="RefSeq" id="WP_093618020.1">
    <property type="nucleotide sequence ID" value="NZ_BOMT01000053.1"/>
</dbReference>
<accession>A0A1I2I966</accession>
<evidence type="ECO:0000313" key="1">
    <source>
        <dbReference type="EMBL" id="SFF37101.1"/>
    </source>
</evidence>
<dbReference type="Proteomes" id="UP000199645">
    <property type="component" value="Unassembled WGS sequence"/>
</dbReference>
<protein>
    <submittedName>
        <fullName evidence="1">Uncharacterized protein</fullName>
    </submittedName>
</protein>